<feature type="domain" description="Histidine kinase" evidence="13">
    <location>
        <begin position="245"/>
        <end position="458"/>
    </location>
</feature>
<dbReference type="SMART" id="SM00388">
    <property type="entry name" value="HisKA"/>
    <property type="match status" value="1"/>
</dbReference>
<dbReference type="PROSITE" id="PS50109">
    <property type="entry name" value="HIS_KIN"/>
    <property type="match status" value="1"/>
</dbReference>
<feature type="transmembrane region" description="Helical" evidence="12">
    <location>
        <begin position="147"/>
        <end position="169"/>
    </location>
</feature>
<protein>
    <recommendedName>
        <fullName evidence="3">histidine kinase</fullName>
        <ecNumber evidence="3">2.7.13.3</ecNumber>
    </recommendedName>
</protein>
<evidence type="ECO:0000256" key="7">
    <source>
        <dbReference type="ARBA" id="ARBA00022777"/>
    </source>
</evidence>
<gene>
    <name evidence="15" type="ORF">ACFSJG_25675</name>
</gene>
<dbReference type="PANTHER" id="PTHR45436:SF5">
    <property type="entry name" value="SENSOR HISTIDINE KINASE TRCS"/>
    <property type="match status" value="1"/>
</dbReference>
<dbReference type="InterPro" id="IPR004358">
    <property type="entry name" value="Sig_transdc_His_kin-like_C"/>
</dbReference>
<keyword evidence="6 12" id="KW-0812">Transmembrane</keyword>
<dbReference type="PANTHER" id="PTHR45436">
    <property type="entry name" value="SENSOR HISTIDINE KINASE YKOH"/>
    <property type="match status" value="1"/>
</dbReference>
<dbReference type="EMBL" id="JBHUFB010000022">
    <property type="protein sequence ID" value="MFD1815619.1"/>
    <property type="molecule type" value="Genomic_DNA"/>
</dbReference>
<dbReference type="InterPro" id="IPR005467">
    <property type="entry name" value="His_kinase_dom"/>
</dbReference>
<dbReference type="CDD" id="cd00082">
    <property type="entry name" value="HisKA"/>
    <property type="match status" value="1"/>
</dbReference>
<dbReference type="InterPro" id="IPR050428">
    <property type="entry name" value="TCS_sensor_his_kinase"/>
</dbReference>
<evidence type="ECO:0000259" key="14">
    <source>
        <dbReference type="PROSITE" id="PS50885"/>
    </source>
</evidence>
<dbReference type="CDD" id="cd00075">
    <property type="entry name" value="HATPase"/>
    <property type="match status" value="1"/>
</dbReference>
<keyword evidence="4" id="KW-0597">Phosphoprotein</keyword>
<dbReference type="PRINTS" id="PR00344">
    <property type="entry name" value="BCTRLSENSOR"/>
</dbReference>
<keyword evidence="8 12" id="KW-1133">Transmembrane helix</keyword>
<sequence length="458" mass="48668">MPLRVTLVGALLVLAALGLLASGVAVTSAMENSLIARIDSSLRDASMTWAKPRHFPPQAAIAEPGPSRPPSPFYVRTVAPDGEVRMVINDQALEPDLPEDPGTTPVTVGSVGNPDQRWRTLTTTTPDGTVTVAVRLNDVDATVERLIGLQIGIGVAVLIALGVIGYFVVRRSLAPLVEVEQTAEAIAEGRLHQRIPERDERTEVGRLTVALNGMLEQIQTAFAATEASEESARRSEEKMRRFVADASHELRTPLTTIRGFAELYRQGAVPDASQAMGRIEAEASRMGLLVEDLLMLARLDAQRPLAKAPVDLLAVAADGVHAARAMAPDRRIDLEVLDGSGRTEVIGDDARLRQVLTNLIGNALGHTPADAAITVRVGTVDDQVLLEVADTGPGLDAEARERVFERFYRADASRTRESGGSGLGLSIVAALVAAHGGTVTVDSPEGGGAVFRVSLPRE</sequence>
<evidence type="ECO:0000256" key="2">
    <source>
        <dbReference type="ARBA" id="ARBA00004236"/>
    </source>
</evidence>
<evidence type="ECO:0000313" key="15">
    <source>
        <dbReference type="EMBL" id="MFD1815619.1"/>
    </source>
</evidence>
<dbReference type="Gene3D" id="1.10.287.130">
    <property type="match status" value="1"/>
</dbReference>
<organism evidence="15 16">
    <name type="scientific">Rhodococcus gannanensis</name>
    <dbReference type="NCBI Taxonomy" id="1960308"/>
    <lineage>
        <taxon>Bacteria</taxon>
        <taxon>Bacillati</taxon>
        <taxon>Actinomycetota</taxon>
        <taxon>Actinomycetes</taxon>
        <taxon>Mycobacteriales</taxon>
        <taxon>Nocardiaceae</taxon>
        <taxon>Rhodococcus</taxon>
    </lineage>
</organism>
<dbReference type="InterPro" id="IPR003594">
    <property type="entry name" value="HATPase_dom"/>
</dbReference>
<evidence type="ECO:0000256" key="8">
    <source>
        <dbReference type="ARBA" id="ARBA00022989"/>
    </source>
</evidence>
<dbReference type="RefSeq" id="WP_378488348.1">
    <property type="nucleotide sequence ID" value="NZ_JBHUFB010000022.1"/>
</dbReference>
<keyword evidence="10 12" id="KW-0472">Membrane</keyword>
<dbReference type="InterPro" id="IPR036890">
    <property type="entry name" value="HATPase_C_sf"/>
</dbReference>
<accession>A0ABW4PBI4</accession>
<evidence type="ECO:0000256" key="5">
    <source>
        <dbReference type="ARBA" id="ARBA00022679"/>
    </source>
</evidence>
<dbReference type="Pfam" id="PF00512">
    <property type="entry name" value="HisKA"/>
    <property type="match status" value="1"/>
</dbReference>
<feature type="region of interest" description="Disordered" evidence="11">
    <location>
        <begin position="94"/>
        <end position="114"/>
    </location>
</feature>
<dbReference type="SMART" id="SM00304">
    <property type="entry name" value="HAMP"/>
    <property type="match status" value="1"/>
</dbReference>
<evidence type="ECO:0000256" key="12">
    <source>
        <dbReference type="SAM" id="Phobius"/>
    </source>
</evidence>
<dbReference type="SUPFAM" id="SSF47384">
    <property type="entry name" value="Homodimeric domain of signal transducing histidine kinase"/>
    <property type="match status" value="1"/>
</dbReference>
<keyword evidence="7 15" id="KW-0418">Kinase</keyword>
<evidence type="ECO:0000256" key="4">
    <source>
        <dbReference type="ARBA" id="ARBA00022553"/>
    </source>
</evidence>
<evidence type="ECO:0000313" key="16">
    <source>
        <dbReference type="Proteomes" id="UP001597286"/>
    </source>
</evidence>
<evidence type="ECO:0000256" key="6">
    <source>
        <dbReference type="ARBA" id="ARBA00022692"/>
    </source>
</evidence>
<proteinExistence type="predicted"/>
<dbReference type="GO" id="GO:0016301">
    <property type="term" value="F:kinase activity"/>
    <property type="evidence" value="ECO:0007669"/>
    <property type="project" value="UniProtKB-KW"/>
</dbReference>
<keyword evidence="16" id="KW-1185">Reference proteome</keyword>
<evidence type="ECO:0000256" key="9">
    <source>
        <dbReference type="ARBA" id="ARBA00023012"/>
    </source>
</evidence>
<evidence type="ECO:0000256" key="3">
    <source>
        <dbReference type="ARBA" id="ARBA00012438"/>
    </source>
</evidence>
<dbReference type="SUPFAM" id="SSF158472">
    <property type="entry name" value="HAMP domain-like"/>
    <property type="match status" value="1"/>
</dbReference>
<dbReference type="Proteomes" id="UP001597286">
    <property type="component" value="Unassembled WGS sequence"/>
</dbReference>
<comment type="catalytic activity">
    <reaction evidence="1">
        <text>ATP + protein L-histidine = ADP + protein N-phospho-L-histidine.</text>
        <dbReference type="EC" id="2.7.13.3"/>
    </reaction>
</comment>
<name>A0ABW4PBI4_9NOCA</name>
<reference evidence="16" key="1">
    <citation type="journal article" date="2019" name="Int. J. Syst. Evol. Microbiol.">
        <title>The Global Catalogue of Microorganisms (GCM) 10K type strain sequencing project: providing services to taxonomists for standard genome sequencing and annotation.</title>
        <authorList>
            <consortium name="The Broad Institute Genomics Platform"/>
            <consortium name="The Broad Institute Genome Sequencing Center for Infectious Disease"/>
            <person name="Wu L."/>
            <person name="Ma J."/>
        </authorList>
    </citation>
    <scope>NUCLEOTIDE SEQUENCE [LARGE SCALE GENOMIC DNA]</scope>
    <source>
        <strain evidence="16">DT72</strain>
    </source>
</reference>
<dbReference type="PROSITE" id="PS50885">
    <property type="entry name" value="HAMP"/>
    <property type="match status" value="1"/>
</dbReference>
<comment type="caution">
    <text evidence="15">The sequence shown here is derived from an EMBL/GenBank/DDBJ whole genome shotgun (WGS) entry which is preliminary data.</text>
</comment>
<keyword evidence="9" id="KW-0902">Two-component regulatory system</keyword>
<comment type="subcellular location">
    <subcellularLocation>
        <location evidence="2">Cell membrane</location>
    </subcellularLocation>
</comment>
<dbReference type="SUPFAM" id="SSF55874">
    <property type="entry name" value="ATPase domain of HSP90 chaperone/DNA topoisomerase II/histidine kinase"/>
    <property type="match status" value="1"/>
</dbReference>
<evidence type="ECO:0000256" key="11">
    <source>
        <dbReference type="SAM" id="MobiDB-lite"/>
    </source>
</evidence>
<evidence type="ECO:0000259" key="13">
    <source>
        <dbReference type="PROSITE" id="PS50109"/>
    </source>
</evidence>
<dbReference type="Gene3D" id="6.10.340.10">
    <property type="match status" value="1"/>
</dbReference>
<dbReference type="InterPro" id="IPR003661">
    <property type="entry name" value="HisK_dim/P_dom"/>
</dbReference>
<dbReference type="CDD" id="cd06225">
    <property type="entry name" value="HAMP"/>
    <property type="match status" value="1"/>
</dbReference>
<dbReference type="EC" id="2.7.13.3" evidence="3"/>
<evidence type="ECO:0000256" key="1">
    <source>
        <dbReference type="ARBA" id="ARBA00000085"/>
    </source>
</evidence>
<dbReference type="SMART" id="SM00387">
    <property type="entry name" value="HATPase_c"/>
    <property type="match status" value="1"/>
</dbReference>
<keyword evidence="5" id="KW-0808">Transferase</keyword>
<evidence type="ECO:0000256" key="10">
    <source>
        <dbReference type="ARBA" id="ARBA00023136"/>
    </source>
</evidence>
<dbReference type="InterPro" id="IPR003660">
    <property type="entry name" value="HAMP_dom"/>
</dbReference>
<dbReference type="Pfam" id="PF02518">
    <property type="entry name" value="HATPase_c"/>
    <property type="match status" value="1"/>
</dbReference>
<dbReference type="InterPro" id="IPR036097">
    <property type="entry name" value="HisK_dim/P_sf"/>
</dbReference>
<dbReference type="Gene3D" id="3.30.565.10">
    <property type="entry name" value="Histidine kinase-like ATPase, C-terminal domain"/>
    <property type="match status" value="1"/>
</dbReference>
<feature type="domain" description="HAMP" evidence="14">
    <location>
        <begin position="170"/>
        <end position="223"/>
    </location>
</feature>
<dbReference type="Pfam" id="PF00672">
    <property type="entry name" value="HAMP"/>
    <property type="match status" value="1"/>
</dbReference>